<protein>
    <submittedName>
        <fullName evidence="3">SDR family oxidoreductase</fullName>
    </submittedName>
</protein>
<dbReference type="InterPro" id="IPR002347">
    <property type="entry name" value="SDR_fam"/>
</dbReference>
<evidence type="ECO:0000313" key="3">
    <source>
        <dbReference type="EMBL" id="GAA3623953.1"/>
    </source>
</evidence>
<name>A0ABP7A313_9ACTN</name>
<dbReference type="PRINTS" id="PR00081">
    <property type="entry name" value="GDHRDH"/>
</dbReference>
<dbReference type="PANTHER" id="PTHR44196">
    <property type="entry name" value="DEHYDROGENASE/REDUCTASE SDR FAMILY MEMBER 7B"/>
    <property type="match status" value="1"/>
</dbReference>
<comment type="caution">
    <text evidence="3">The sequence shown here is derived from an EMBL/GenBank/DDBJ whole genome shotgun (WGS) entry which is preliminary data.</text>
</comment>
<reference evidence="4" key="1">
    <citation type="journal article" date="2019" name="Int. J. Syst. Evol. Microbiol.">
        <title>The Global Catalogue of Microorganisms (GCM) 10K type strain sequencing project: providing services to taxonomists for standard genome sequencing and annotation.</title>
        <authorList>
            <consortium name="The Broad Institute Genomics Platform"/>
            <consortium name="The Broad Institute Genome Sequencing Center for Infectious Disease"/>
            <person name="Wu L."/>
            <person name="Ma J."/>
        </authorList>
    </citation>
    <scope>NUCLEOTIDE SEQUENCE [LARGE SCALE GENOMIC DNA]</scope>
    <source>
        <strain evidence="4">JCM 16929</strain>
    </source>
</reference>
<gene>
    <name evidence="3" type="ORF">GCM10022236_27890</name>
</gene>
<dbReference type="Proteomes" id="UP001501490">
    <property type="component" value="Unassembled WGS sequence"/>
</dbReference>
<sequence>MVKRRPAAFVAGASRGLGLLIARELSQRGFRVVIAARDPGELDRAAARLAESGHQVVTEACDVADAGQVADAVDRIERDVGPIEVMICVAGIIQVGPLRSVTRQQFSDAIDVMLWGPINTALAVLPGMRDRGSGKIGVIASVGGLIAAPHLLPYSTAKFGAVGFGRGLRSELAGTGVSVTTVTPGLMRTGSHVRAEFAGRYRQEYAWFAAAASIPLLSMDAERAARRIVDGVLAGRSVVVLTPLAKIAPRIDALFPRSTSALLGLTARLLPDAPDAAASTGTVEGQRAAAQLDPLPRRLLDAVTRWGLRAARRFNERPDRIDEGSLG</sequence>
<dbReference type="InterPro" id="IPR020904">
    <property type="entry name" value="Sc_DH/Rdtase_CS"/>
</dbReference>
<evidence type="ECO:0000313" key="4">
    <source>
        <dbReference type="Proteomes" id="UP001501490"/>
    </source>
</evidence>
<dbReference type="Pfam" id="PF00106">
    <property type="entry name" value="adh_short"/>
    <property type="match status" value="1"/>
</dbReference>
<keyword evidence="2" id="KW-0560">Oxidoreductase</keyword>
<dbReference type="PANTHER" id="PTHR44196:SF1">
    <property type="entry name" value="DEHYDROGENASE_REDUCTASE SDR FAMILY MEMBER 7B"/>
    <property type="match status" value="1"/>
</dbReference>
<accession>A0ABP7A313</accession>
<dbReference type="CDD" id="cd05233">
    <property type="entry name" value="SDR_c"/>
    <property type="match status" value="1"/>
</dbReference>
<dbReference type="InterPro" id="IPR036291">
    <property type="entry name" value="NAD(P)-bd_dom_sf"/>
</dbReference>
<proteinExistence type="inferred from homology"/>
<organism evidence="3 4">
    <name type="scientific">Microlunatus ginsengisoli</name>
    <dbReference type="NCBI Taxonomy" id="363863"/>
    <lineage>
        <taxon>Bacteria</taxon>
        <taxon>Bacillati</taxon>
        <taxon>Actinomycetota</taxon>
        <taxon>Actinomycetes</taxon>
        <taxon>Propionibacteriales</taxon>
        <taxon>Propionibacteriaceae</taxon>
        <taxon>Microlunatus</taxon>
    </lineage>
</organism>
<dbReference type="RefSeq" id="WP_344805502.1">
    <property type="nucleotide sequence ID" value="NZ_BAABAB010000019.1"/>
</dbReference>
<dbReference type="EMBL" id="BAABAB010000019">
    <property type="protein sequence ID" value="GAA3623953.1"/>
    <property type="molecule type" value="Genomic_DNA"/>
</dbReference>
<comment type="similarity">
    <text evidence="1">Belongs to the short-chain dehydrogenases/reductases (SDR) family.</text>
</comment>
<evidence type="ECO:0000256" key="2">
    <source>
        <dbReference type="ARBA" id="ARBA00023002"/>
    </source>
</evidence>
<keyword evidence="4" id="KW-1185">Reference proteome</keyword>
<dbReference type="PROSITE" id="PS00061">
    <property type="entry name" value="ADH_SHORT"/>
    <property type="match status" value="1"/>
</dbReference>
<dbReference type="SUPFAM" id="SSF51735">
    <property type="entry name" value="NAD(P)-binding Rossmann-fold domains"/>
    <property type="match status" value="1"/>
</dbReference>
<evidence type="ECO:0000256" key="1">
    <source>
        <dbReference type="ARBA" id="ARBA00006484"/>
    </source>
</evidence>
<dbReference type="Gene3D" id="3.40.50.720">
    <property type="entry name" value="NAD(P)-binding Rossmann-like Domain"/>
    <property type="match status" value="1"/>
</dbReference>